<dbReference type="EMBL" id="MU827782">
    <property type="protein sequence ID" value="KAJ7336556.1"/>
    <property type="molecule type" value="Genomic_DNA"/>
</dbReference>
<dbReference type="Gene3D" id="2.10.220.10">
    <property type="entry name" value="Hormone Receptor, Insulin-like Growth Factor Receptor 1, Chain A, domain 2"/>
    <property type="match status" value="1"/>
</dbReference>
<protein>
    <submittedName>
        <fullName evidence="1">Uncharacterized protein</fullName>
    </submittedName>
</protein>
<evidence type="ECO:0000313" key="2">
    <source>
        <dbReference type="Proteomes" id="UP001163046"/>
    </source>
</evidence>
<gene>
    <name evidence="1" type="ORF">OS493_011770</name>
</gene>
<dbReference type="InterPro" id="IPR009030">
    <property type="entry name" value="Growth_fac_rcpt_cys_sf"/>
</dbReference>
<dbReference type="Proteomes" id="UP001163046">
    <property type="component" value="Unassembled WGS sequence"/>
</dbReference>
<dbReference type="AlphaFoldDB" id="A0A9W9YDT7"/>
<sequence length="453" mass="50923">MYSPTFKDDFKDWLQSIPAYPKAIKFKLGSIVDLVNFRANDLFHGEDIDWGCESHHAELKEEINGVSTPTWYYEDGSNQRIYCPFRDRQELDDAIRERRDSLSFAIDIYFREGEGGLSFLKLPIEACGTSPASNAAAWLPCNSKWSNAFKFDPTTTDGRCLHFTASSAGAFYVNFASIPSRVATWYSVMIGRNKVSIYKGGQLKKETSDLRAVSLGDDSLLESYFVCLYKTAGSTLIEYGKTVGTSNENGDVYLMFHDSDDHMKVRFYGFSNRNEPVDIFHISMKPRNQMNLECSGGTHKDFETQLCVPRCHTFCDPLEGCTEPDTDPLRATDCVACRYAKDSGTCVEECPSGKFLKGKTKTCIASFDIIADPTKSNENQIHKDIELDRPFNTVCLWKKFIKACTTQTTGENVLLYYKNMDGGHGGITVATHCTGGNFEGRIDFFSPIWSITQ</sequence>
<dbReference type="PANTHER" id="PTHR46549:SF1">
    <property type="entry name" value="MACPF DOMAIN-CONTAINING PROTEIN"/>
    <property type="match status" value="1"/>
</dbReference>
<organism evidence="1 2">
    <name type="scientific">Desmophyllum pertusum</name>
    <dbReference type="NCBI Taxonomy" id="174260"/>
    <lineage>
        <taxon>Eukaryota</taxon>
        <taxon>Metazoa</taxon>
        <taxon>Cnidaria</taxon>
        <taxon>Anthozoa</taxon>
        <taxon>Hexacorallia</taxon>
        <taxon>Scleractinia</taxon>
        <taxon>Caryophylliina</taxon>
        <taxon>Caryophylliidae</taxon>
        <taxon>Desmophyllum</taxon>
    </lineage>
</organism>
<comment type="caution">
    <text evidence="1">The sequence shown here is derived from an EMBL/GenBank/DDBJ whole genome shotgun (WGS) entry which is preliminary data.</text>
</comment>
<dbReference type="SMART" id="SM00261">
    <property type="entry name" value="FU"/>
    <property type="match status" value="1"/>
</dbReference>
<evidence type="ECO:0000313" key="1">
    <source>
        <dbReference type="EMBL" id="KAJ7336556.1"/>
    </source>
</evidence>
<keyword evidence="2" id="KW-1185">Reference proteome</keyword>
<dbReference type="PANTHER" id="PTHR46549">
    <property type="entry name" value="MACPF DOMAIN-CONTAINING PROTEIN"/>
    <property type="match status" value="1"/>
</dbReference>
<reference evidence="1" key="1">
    <citation type="submission" date="2023-01" db="EMBL/GenBank/DDBJ databases">
        <title>Genome assembly of the deep-sea coral Lophelia pertusa.</title>
        <authorList>
            <person name="Herrera S."/>
            <person name="Cordes E."/>
        </authorList>
    </citation>
    <scope>NUCLEOTIDE SEQUENCE</scope>
    <source>
        <strain evidence="1">USNM1676648</strain>
        <tissue evidence="1">Polyp</tissue>
    </source>
</reference>
<dbReference type="CDD" id="cd00064">
    <property type="entry name" value="FU"/>
    <property type="match status" value="1"/>
</dbReference>
<accession>A0A9W9YDT7</accession>
<dbReference type="SUPFAM" id="SSF57184">
    <property type="entry name" value="Growth factor receptor domain"/>
    <property type="match status" value="1"/>
</dbReference>
<name>A0A9W9YDT7_9CNID</name>
<dbReference type="InterPro" id="IPR006212">
    <property type="entry name" value="Furin_repeat"/>
</dbReference>
<proteinExistence type="predicted"/>